<reference evidence="1 2" key="1">
    <citation type="submission" date="2023-10" db="EMBL/GenBank/DDBJ databases">
        <authorList>
            <person name="Robby Concha-Eloko"/>
            <person name="Pilar Barberan- Martinez"/>
            <person name="Rafael Sanjuan"/>
            <person name="Pilar Domingo-Calap"/>
        </authorList>
    </citation>
    <scope>NUCLEOTIDE SEQUENCE [LARGE SCALE GENOMIC DNA]</scope>
</reference>
<gene>
    <name evidence="1" type="ORF">K25PH129C1_LOCUS18</name>
</gene>
<dbReference type="Proteomes" id="UP001497582">
    <property type="component" value="Chromosome"/>
</dbReference>
<protein>
    <submittedName>
        <fullName evidence="1">Uncharacterized protein</fullName>
    </submittedName>
</protein>
<organism evidence="1 2">
    <name type="scientific">Klebsiella phage vB_Kpn_K25PH129C1</name>
    <dbReference type="NCBI Taxonomy" id="3071630"/>
    <lineage>
        <taxon>Viruses</taxon>
        <taxon>Duplodnaviria</taxon>
        <taxon>Heunggongvirae</taxon>
        <taxon>Uroviricota</taxon>
        <taxon>Caudoviricetes</taxon>
        <taxon>Autographivirales</taxon>
        <taxon>Autoscriptoviridae</taxon>
        <taxon>Slopekvirinae</taxon>
        <taxon>Drulisvirus</taxon>
        <taxon>Drulisvirus K25PH129C1</taxon>
    </lineage>
</organism>
<sequence>MIKYDVYNLRGTYYRIAVDAPLTNPAEWYSSYLGVYLKDCAFDGMFVLLYSQSVLVARNVVFKDSVCSQ</sequence>
<keyword evidence="2" id="KW-1185">Reference proteome</keyword>
<accession>A0AAV1MB82</accession>
<proteinExistence type="predicted"/>
<name>A0AAV1MB82_9CAUD</name>
<evidence type="ECO:0000313" key="1">
    <source>
        <dbReference type="EMBL" id="CAK6595747.1"/>
    </source>
</evidence>
<dbReference type="EMBL" id="OY978775">
    <property type="protein sequence ID" value="CAK6595747.1"/>
    <property type="molecule type" value="Genomic_DNA"/>
</dbReference>
<evidence type="ECO:0000313" key="2">
    <source>
        <dbReference type="Proteomes" id="UP001497582"/>
    </source>
</evidence>